<keyword evidence="2" id="KW-1185">Reference proteome</keyword>
<dbReference type="OrthoDB" id="5526358at2"/>
<dbReference type="EMBL" id="CM001439">
    <property type="protein sequence ID" value="EHR48430.1"/>
    <property type="molecule type" value="Genomic_DNA"/>
</dbReference>
<proteinExistence type="predicted"/>
<reference evidence="1 2" key="1">
    <citation type="journal article" date="2012" name="Stand. Genomic Sci.">
        <title>Genome sequence of the ocean sediment bacterium Saccharomonospora marina type strain (XMU15(T)).</title>
        <authorList>
            <person name="Klenk H.P."/>
            <person name="Lu M."/>
            <person name="Lucas S."/>
            <person name="Lapidus A."/>
            <person name="Copeland A."/>
            <person name="Pitluck S."/>
            <person name="Goodwin L.A."/>
            <person name="Han C."/>
            <person name="Tapia R."/>
            <person name="Brambilla E.M."/>
            <person name="Potter G."/>
            <person name="Land M."/>
            <person name="Ivanova N."/>
            <person name="Rohde M."/>
            <person name="Goker M."/>
            <person name="Detter J.C."/>
            <person name="Li W.J."/>
            <person name="Kyrpides N.C."/>
            <person name="Woyke T."/>
        </authorList>
    </citation>
    <scope>NUCLEOTIDE SEQUENCE [LARGE SCALE GENOMIC DNA]</scope>
    <source>
        <strain evidence="1 2">XMU15</strain>
    </source>
</reference>
<dbReference type="Gene3D" id="1.10.1660.10">
    <property type="match status" value="1"/>
</dbReference>
<dbReference type="eggNOG" id="COG0789">
    <property type="taxonomic scope" value="Bacteria"/>
</dbReference>
<dbReference type="Pfam" id="PF13591">
    <property type="entry name" value="MerR_2"/>
    <property type="match status" value="1"/>
</dbReference>
<dbReference type="Proteomes" id="UP000004926">
    <property type="component" value="Chromosome"/>
</dbReference>
<dbReference type="STRING" id="882083.SacmaDRAFT_0114"/>
<evidence type="ECO:0008006" key="3">
    <source>
        <dbReference type="Google" id="ProtNLM"/>
    </source>
</evidence>
<evidence type="ECO:0000313" key="2">
    <source>
        <dbReference type="Proteomes" id="UP000004926"/>
    </source>
</evidence>
<dbReference type="HOGENOM" id="CLU_144710_0_0_11"/>
<name>H5WY97_9PSEU</name>
<protein>
    <recommendedName>
        <fullName evidence="3">MerR family transcriptional regulator</fullName>
    </recommendedName>
</protein>
<dbReference type="AlphaFoldDB" id="H5WY97"/>
<gene>
    <name evidence="1" type="ORF">SacmaDRAFT_0114</name>
</gene>
<accession>H5WY97</accession>
<sequence>MTDSSIPGAPMSYALIRYQRDPHHNRHGWLDLESFARATGTHPDLVTRFVALGLLDPERDRAGALWFAPDQLARLARMQRLRAAFSVNYAALGLVLDLLDRVDQLESALRRSQRQPWR</sequence>
<evidence type="ECO:0000313" key="1">
    <source>
        <dbReference type="EMBL" id="EHR48430.1"/>
    </source>
</evidence>
<organism evidence="1 2">
    <name type="scientific">Saccharomonospora marina XMU15</name>
    <dbReference type="NCBI Taxonomy" id="882083"/>
    <lineage>
        <taxon>Bacteria</taxon>
        <taxon>Bacillati</taxon>
        <taxon>Actinomycetota</taxon>
        <taxon>Actinomycetes</taxon>
        <taxon>Pseudonocardiales</taxon>
        <taxon>Pseudonocardiaceae</taxon>
        <taxon>Saccharomonospora</taxon>
    </lineage>
</organism>